<dbReference type="SUPFAM" id="SSF52172">
    <property type="entry name" value="CheY-like"/>
    <property type="match status" value="1"/>
</dbReference>
<dbReference type="PANTHER" id="PTHR43214:SF43">
    <property type="entry name" value="TWO-COMPONENT RESPONSE REGULATOR"/>
    <property type="match status" value="1"/>
</dbReference>
<dbReference type="PROSITE" id="PS50043">
    <property type="entry name" value="HTH_LUXR_2"/>
    <property type="match status" value="1"/>
</dbReference>
<proteinExistence type="predicted"/>
<dbReference type="EMBL" id="FQZH01000003">
    <property type="protein sequence ID" value="SHJ42697.1"/>
    <property type="molecule type" value="Genomic_DNA"/>
</dbReference>
<dbReference type="InterPro" id="IPR039420">
    <property type="entry name" value="WalR-like"/>
</dbReference>
<dbReference type="PANTHER" id="PTHR43214">
    <property type="entry name" value="TWO-COMPONENT RESPONSE REGULATOR"/>
    <property type="match status" value="1"/>
</dbReference>
<gene>
    <name evidence="6" type="ORF">SAMN05444337_1994</name>
</gene>
<dbReference type="CDD" id="cd06170">
    <property type="entry name" value="LuxR_C_like"/>
    <property type="match status" value="1"/>
</dbReference>
<protein>
    <submittedName>
        <fullName evidence="6">Two component transcriptional regulator, LuxR family</fullName>
    </submittedName>
</protein>
<dbReference type="InterPro" id="IPR016032">
    <property type="entry name" value="Sig_transdc_resp-reg_C-effctor"/>
</dbReference>
<feature type="domain" description="Response regulatory" evidence="5">
    <location>
        <begin position="2"/>
        <end position="120"/>
    </location>
</feature>
<keyword evidence="7" id="KW-1185">Reference proteome</keyword>
<dbReference type="OrthoDB" id="9797341at2"/>
<accession>A0A1M6J7T3</accession>
<dbReference type="STRING" id="683124.SAMN05444337_1994"/>
<dbReference type="SMART" id="SM00421">
    <property type="entry name" value="HTH_LUXR"/>
    <property type="match status" value="1"/>
</dbReference>
<evidence type="ECO:0000256" key="2">
    <source>
        <dbReference type="ARBA" id="ARBA00023125"/>
    </source>
</evidence>
<dbReference type="Proteomes" id="UP000184232">
    <property type="component" value="Unassembled WGS sequence"/>
</dbReference>
<dbReference type="SUPFAM" id="SSF46894">
    <property type="entry name" value="C-terminal effector domain of the bipartite response regulators"/>
    <property type="match status" value="1"/>
</dbReference>
<dbReference type="InterPro" id="IPR011006">
    <property type="entry name" value="CheY-like_superfamily"/>
</dbReference>
<dbReference type="SMART" id="SM00448">
    <property type="entry name" value="REC"/>
    <property type="match status" value="1"/>
</dbReference>
<keyword evidence="1 3" id="KW-0597">Phosphoprotein</keyword>
<evidence type="ECO:0000313" key="7">
    <source>
        <dbReference type="Proteomes" id="UP000184232"/>
    </source>
</evidence>
<dbReference type="Gene3D" id="3.40.50.2300">
    <property type="match status" value="1"/>
</dbReference>
<dbReference type="GO" id="GO:0003677">
    <property type="term" value="F:DNA binding"/>
    <property type="evidence" value="ECO:0007669"/>
    <property type="project" value="UniProtKB-KW"/>
</dbReference>
<feature type="modified residue" description="4-aspartylphosphate" evidence="3">
    <location>
        <position position="53"/>
    </location>
</feature>
<reference evidence="6 7" key="1">
    <citation type="submission" date="2016-11" db="EMBL/GenBank/DDBJ databases">
        <authorList>
            <person name="Jaros S."/>
            <person name="Januszkiewicz K."/>
            <person name="Wedrychowicz H."/>
        </authorList>
    </citation>
    <scope>NUCLEOTIDE SEQUENCE [LARGE SCALE GENOMIC DNA]</scope>
    <source>
        <strain evidence="6 7">DSM 22807</strain>
    </source>
</reference>
<name>A0A1M6J7T3_9FLAO</name>
<evidence type="ECO:0000256" key="1">
    <source>
        <dbReference type="ARBA" id="ARBA00022553"/>
    </source>
</evidence>
<dbReference type="InterPro" id="IPR000792">
    <property type="entry name" value="Tscrpt_reg_LuxR_C"/>
</dbReference>
<evidence type="ECO:0000259" key="5">
    <source>
        <dbReference type="PROSITE" id="PS50110"/>
    </source>
</evidence>
<evidence type="ECO:0000259" key="4">
    <source>
        <dbReference type="PROSITE" id="PS50043"/>
    </source>
</evidence>
<evidence type="ECO:0000313" key="6">
    <source>
        <dbReference type="EMBL" id="SHJ42697.1"/>
    </source>
</evidence>
<keyword evidence="2" id="KW-0238">DNA-binding</keyword>
<dbReference type="InterPro" id="IPR001789">
    <property type="entry name" value="Sig_transdc_resp-reg_receiver"/>
</dbReference>
<dbReference type="PROSITE" id="PS50110">
    <property type="entry name" value="RESPONSE_REGULATORY"/>
    <property type="match status" value="1"/>
</dbReference>
<feature type="domain" description="HTH luxR-type" evidence="4">
    <location>
        <begin position="151"/>
        <end position="216"/>
    </location>
</feature>
<organism evidence="6 7">
    <name type="scientific">Flavobacterium haoranii</name>
    <dbReference type="NCBI Taxonomy" id="683124"/>
    <lineage>
        <taxon>Bacteria</taxon>
        <taxon>Pseudomonadati</taxon>
        <taxon>Bacteroidota</taxon>
        <taxon>Flavobacteriia</taxon>
        <taxon>Flavobacteriales</taxon>
        <taxon>Flavobacteriaceae</taxon>
        <taxon>Flavobacterium</taxon>
    </lineage>
</organism>
<dbReference type="AlphaFoldDB" id="A0A1M6J7T3"/>
<dbReference type="PRINTS" id="PR00038">
    <property type="entry name" value="HTHLUXR"/>
</dbReference>
<dbReference type="RefSeq" id="WP_072784544.1">
    <property type="nucleotide sequence ID" value="NZ_CP045292.1"/>
</dbReference>
<dbReference type="GO" id="GO:0000160">
    <property type="term" value="P:phosphorelay signal transduction system"/>
    <property type="evidence" value="ECO:0007669"/>
    <property type="project" value="InterPro"/>
</dbReference>
<dbReference type="CDD" id="cd17535">
    <property type="entry name" value="REC_NarL-like"/>
    <property type="match status" value="1"/>
</dbReference>
<dbReference type="Pfam" id="PF00196">
    <property type="entry name" value="GerE"/>
    <property type="match status" value="1"/>
</dbReference>
<evidence type="ECO:0000256" key="3">
    <source>
        <dbReference type="PROSITE-ProRule" id="PRU00169"/>
    </source>
</evidence>
<sequence length="223" mass="25434">MKIAIVDDHQLFRKSLALLVNSFEGIEVAFQAENGIEFLEKLESNPIDLVLLDIQMPQMDGFETCKILRENYPDLHIIIIIISQLTTKESIHKVMEMGAHGFFTKNSNPDQLEEAIRSVRDKGYYFGNELGSVLREALLWEKKANESTMSYMEDSAQLTSREIDIIKLAAKELSSKEMADELNIAHRTVEAHRRHIIEKTNSKNIIGVVVYALKCKLITLNDI</sequence>
<dbReference type="Pfam" id="PF00072">
    <property type="entry name" value="Response_reg"/>
    <property type="match status" value="1"/>
</dbReference>
<dbReference type="GO" id="GO:0006355">
    <property type="term" value="P:regulation of DNA-templated transcription"/>
    <property type="evidence" value="ECO:0007669"/>
    <property type="project" value="InterPro"/>
</dbReference>
<dbReference type="InterPro" id="IPR058245">
    <property type="entry name" value="NreC/VraR/RcsB-like_REC"/>
</dbReference>